<organism evidence="2 3">
    <name type="scientific">Streptomyces albospinus</name>
    <dbReference type="NCBI Taxonomy" id="285515"/>
    <lineage>
        <taxon>Bacteria</taxon>
        <taxon>Bacillati</taxon>
        <taxon>Actinomycetota</taxon>
        <taxon>Actinomycetes</taxon>
        <taxon>Kitasatosporales</taxon>
        <taxon>Streptomycetaceae</taxon>
        <taxon>Streptomyces</taxon>
    </lineage>
</organism>
<evidence type="ECO:0000313" key="3">
    <source>
        <dbReference type="Proteomes" id="UP000654471"/>
    </source>
</evidence>
<protein>
    <recommendedName>
        <fullName evidence="4">Transposase</fullName>
    </recommendedName>
</protein>
<evidence type="ECO:0008006" key="4">
    <source>
        <dbReference type="Google" id="ProtNLM"/>
    </source>
</evidence>
<keyword evidence="3" id="KW-1185">Reference proteome</keyword>
<feature type="compositionally biased region" description="Low complexity" evidence="1">
    <location>
        <begin position="69"/>
        <end position="79"/>
    </location>
</feature>
<sequence length="115" mass="12510">MTGRHGPERGDERADHRRQGSRGGRPTGFDRTRYARGDEVERTMNQLKNYRAPAACSARGAVSAMAPLPRSGSGSAADPPGSPQPKSLGTRASVHREYAWRSWGVNAGSVIRYCR</sequence>
<dbReference type="EMBL" id="BMRP01000010">
    <property type="protein sequence ID" value="GGU65233.1"/>
    <property type="molecule type" value="Genomic_DNA"/>
</dbReference>
<name>A0ABQ2V1Z3_9ACTN</name>
<comment type="caution">
    <text evidence="2">The sequence shown here is derived from an EMBL/GenBank/DDBJ whole genome shotgun (WGS) entry which is preliminary data.</text>
</comment>
<evidence type="ECO:0000256" key="1">
    <source>
        <dbReference type="SAM" id="MobiDB-lite"/>
    </source>
</evidence>
<feature type="compositionally biased region" description="Basic and acidic residues" evidence="1">
    <location>
        <begin position="28"/>
        <end position="38"/>
    </location>
</feature>
<dbReference type="Proteomes" id="UP000654471">
    <property type="component" value="Unassembled WGS sequence"/>
</dbReference>
<reference evidence="3" key="1">
    <citation type="journal article" date="2019" name="Int. J. Syst. Evol. Microbiol.">
        <title>The Global Catalogue of Microorganisms (GCM) 10K type strain sequencing project: providing services to taxonomists for standard genome sequencing and annotation.</title>
        <authorList>
            <consortium name="The Broad Institute Genomics Platform"/>
            <consortium name="The Broad Institute Genome Sequencing Center for Infectious Disease"/>
            <person name="Wu L."/>
            <person name="Ma J."/>
        </authorList>
    </citation>
    <scope>NUCLEOTIDE SEQUENCE [LARGE SCALE GENOMIC DNA]</scope>
    <source>
        <strain evidence="3">JCM 3399</strain>
    </source>
</reference>
<feature type="compositionally biased region" description="Basic and acidic residues" evidence="1">
    <location>
        <begin position="1"/>
        <end position="18"/>
    </location>
</feature>
<accession>A0ABQ2V1Z3</accession>
<gene>
    <name evidence="2" type="ORF">GCM10010211_32940</name>
</gene>
<proteinExistence type="predicted"/>
<feature type="region of interest" description="Disordered" evidence="1">
    <location>
        <begin position="1"/>
        <end position="38"/>
    </location>
</feature>
<evidence type="ECO:0000313" key="2">
    <source>
        <dbReference type="EMBL" id="GGU65233.1"/>
    </source>
</evidence>
<feature type="region of interest" description="Disordered" evidence="1">
    <location>
        <begin position="58"/>
        <end position="93"/>
    </location>
</feature>